<feature type="transmembrane region" description="Helical" evidence="1">
    <location>
        <begin position="58"/>
        <end position="77"/>
    </location>
</feature>
<feature type="transmembrane region" description="Helical" evidence="1">
    <location>
        <begin position="138"/>
        <end position="158"/>
    </location>
</feature>
<evidence type="ECO:0000313" key="3">
    <source>
        <dbReference type="Proteomes" id="UP000005984"/>
    </source>
</evidence>
<reference evidence="2 3" key="1">
    <citation type="submission" date="2008-10" db="EMBL/GenBank/DDBJ databases">
        <authorList>
            <person name="Qin X."/>
            <person name="Bachman B."/>
            <person name="Battles P."/>
            <person name="Bell A."/>
            <person name="Bess C."/>
            <person name="Bickham C."/>
            <person name="Chaboub L."/>
            <person name="Chen D."/>
            <person name="Coyle M."/>
            <person name="Deiros D.R."/>
            <person name="Dinh H."/>
            <person name="Forbes L."/>
            <person name="Fowler G."/>
            <person name="Francisco L."/>
            <person name="Fu Q."/>
            <person name="Gubbala S."/>
            <person name="Hale W."/>
            <person name="Han Y."/>
            <person name="Hemphill L."/>
            <person name="Highlander S.K."/>
            <person name="Hirani K."/>
            <person name="Hogues M."/>
            <person name="Jackson L."/>
            <person name="Jakkamsetti A."/>
            <person name="Javaid M."/>
            <person name="Jiang H."/>
            <person name="Korchina V."/>
            <person name="Kovar C."/>
            <person name="Lara F."/>
            <person name="Lee S."/>
            <person name="Mata R."/>
            <person name="Mathew T."/>
            <person name="Moen C."/>
            <person name="Morales K."/>
            <person name="Munidasa M."/>
            <person name="Nazareth L."/>
            <person name="Ngo R."/>
            <person name="Nguyen L."/>
            <person name="Okwuonu G."/>
            <person name="Ongeri F."/>
            <person name="Patil S."/>
            <person name="Petrosino J."/>
            <person name="Pham C."/>
            <person name="Pham P."/>
            <person name="Pu L.-L."/>
            <person name="Puazo M."/>
            <person name="Raj R."/>
            <person name="Reid J."/>
            <person name="Rouhana J."/>
            <person name="Saada N."/>
            <person name="Shang Y."/>
            <person name="Simmons D."/>
            <person name="Thornton R."/>
            <person name="Warren J."/>
            <person name="Weissenberger G."/>
            <person name="Zhang J."/>
            <person name="Zhang L."/>
            <person name="Zhou C."/>
            <person name="Zhu D."/>
            <person name="Muzny D."/>
            <person name="Worley K."/>
            <person name="Gibbs R."/>
        </authorList>
    </citation>
    <scope>NUCLEOTIDE SEQUENCE [LARGE SCALE GENOMIC DNA]</scope>
    <source>
        <strain evidence="2 3">ATCC 51172</strain>
    </source>
</reference>
<organism evidence="2 3">
    <name type="scientific">Anaerococcus lactolyticus ATCC 51172</name>
    <dbReference type="NCBI Taxonomy" id="525254"/>
    <lineage>
        <taxon>Bacteria</taxon>
        <taxon>Bacillati</taxon>
        <taxon>Bacillota</taxon>
        <taxon>Tissierellia</taxon>
        <taxon>Tissierellales</taxon>
        <taxon>Peptoniphilaceae</taxon>
        <taxon>Anaerococcus</taxon>
    </lineage>
</organism>
<dbReference type="RefSeq" id="WP_004827336.1">
    <property type="nucleotide sequence ID" value="NZ_GG666045.1"/>
</dbReference>
<name>C2BD11_9FIRM</name>
<dbReference type="HOGENOM" id="CLU_1640809_0_0_9"/>
<evidence type="ECO:0000256" key="1">
    <source>
        <dbReference type="SAM" id="Phobius"/>
    </source>
</evidence>
<keyword evidence="1" id="KW-0472">Membrane</keyword>
<dbReference type="STRING" id="525254.HMPREF0072_0231"/>
<accession>C2BD11</accession>
<dbReference type="AlphaFoldDB" id="C2BD11"/>
<sequence>MVLAVLLTLCLIFFAICYLGTGTDEKNLKNYMSYPEEVQAKIKEIEEYRGKYREKSKISIIMANFVTFSILFLLVGFKIRQLSFAQNFIDLLILGQGLNIFDLVVIDLLWWRRTKRIRLSKIPDQSLYQNPKKHIESFIRAFFMYFLIALIDGYILTLF</sequence>
<feature type="transmembrane region" description="Helical" evidence="1">
    <location>
        <begin position="89"/>
        <end position="111"/>
    </location>
</feature>
<keyword evidence="1" id="KW-0812">Transmembrane</keyword>
<keyword evidence="3" id="KW-1185">Reference proteome</keyword>
<evidence type="ECO:0008006" key="4">
    <source>
        <dbReference type="Google" id="ProtNLM"/>
    </source>
</evidence>
<dbReference type="Proteomes" id="UP000005984">
    <property type="component" value="Unassembled WGS sequence"/>
</dbReference>
<comment type="caution">
    <text evidence="2">The sequence shown here is derived from an EMBL/GenBank/DDBJ whole genome shotgun (WGS) entry which is preliminary data.</text>
</comment>
<dbReference type="eggNOG" id="ENOG502ZSB3">
    <property type="taxonomic scope" value="Bacteria"/>
</dbReference>
<gene>
    <name evidence="2" type="ORF">HMPREF0072_0231</name>
</gene>
<evidence type="ECO:0000313" key="2">
    <source>
        <dbReference type="EMBL" id="EEI87203.1"/>
    </source>
</evidence>
<dbReference type="EMBL" id="ABYO01000015">
    <property type="protein sequence ID" value="EEI87203.1"/>
    <property type="molecule type" value="Genomic_DNA"/>
</dbReference>
<keyword evidence="1" id="KW-1133">Transmembrane helix</keyword>
<protein>
    <recommendedName>
        <fullName evidence="4">ABC transporter permease</fullName>
    </recommendedName>
</protein>
<proteinExistence type="predicted"/>